<organism evidence="1 2">
    <name type="scientific">Corynebacterium diphtheriae (strain ATCC 700971 / NCTC 13129 / Biotype gravis)</name>
    <dbReference type="NCBI Taxonomy" id="257309"/>
    <lineage>
        <taxon>Bacteria</taxon>
        <taxon>Bacillati</taxon>
        <taxon>Actinomycetota</taxon>
        <taxon>Actinomycetes</taxon>
        <taxon>Mycobacteriales</taxon>
        <taxon>Corynebacteriaceae</taxon>
        <taxon>Corynebacterium</taxon>
    </lineage>
</organism>
<sequence length="48" mass="5184">MPCYFANNTHASVDQANPQEDGEWVVVELLRGGGSVRLGAGLRMARIP</sequence>
<evidence type="ECO:0000313" key="2">
    <source>
        <dbReference type="Proteomes" id="UP000002198"/>
    </source>
</evidence>
<dbReference type="Proteomes" id="UP000002198">
    <property type="component" value="Chromosome"/>
</dbReference>
<dbReference type="AlphaFoldDB" id="Q6NJY5"/>
<gene>
    <name evidence="1" type="ordered locus">DIP0256</name>
</gene>
<dbReference type="HOGENOM" id="CLU_3151747_0_0_11"/>
<evidence type="ECO:0000313" key="1">
    <source>
        <dbReference type="EMBL" id="CAE48761.1"/>
    </source>
</evidence>
<dbReference type="STRING" id="257309.DIP0256"/>
<dbReference type="KEGG" id="cdi:DIP0256"/>
<protein>
    <submittedName>
        <fullName evidence="1">Uncharacterized protein</fullName>
    </submittedName>
</protein>
<proteinExistence type="predicted"/>
<keyword evidence="2" id="KW-1185">Reference proteome</keyword>
<dbReference type="EMBL" id="BX248354">
    <property type="protein sequence ID" value="CAE48761.1"/>
    <property type="molecule type" value="Genomic_DNA"/>
</dbReference>
<name>Q6NJY5_CORDI</name>
<reference evidence="1 2" key="1">
    <citation type="journal article" date="2003" name="Nucleic Acids Res.">
        <title>The complete genome sequence and analysis of Corynebacterium diphtheriae NCTC13129.</title>
        <authorList>
            <person name="Cerdeno-Tarraga A.M."/>
            <person name="Efstratiou A."/>
            <person name="Dover L.G."/>
            <person name="Holden M.T.G."/>
            <person name="Pallen M."/>
            <person name="Bentley S.D."/>
            <person name="Besra G.S."/>
            <person name="Churcher C."/>
            <person name="James K.D."/>
            <person name="De Zoysa A."/>
            <person name="Chillingworth T."/>
            <person name="Cronin A."/>
            <person name="Dowd L."/>
            <person name="Feltwell T."/>
            <person name="Hamlin N."/>
            <person name="Holroyd S."/>
            <person name="Jagels K."/>
            <person name="Moule S."/>
            <person name="Quail M.A."/>
            <person name="Rabbinowitsch E."/>
            <person name="Rutherford K."/>
            <person name="Thomson N.R."/>
            <person name="Unwin L."/>
            <person name="Whitehead S."/>
            <person name="Barrell B.G.Parkhill.J."/>
        </authorList>
    </citation>
    <scope>NUCLEOTIDE SEQUENCE [LARGE SCALE GENOMIC DNA]</scope>
    <source>
        <strain evidence="2">ATCC 700971 / NCTC 13129 / Biotype gravis</strain>
    </source>
</reference>
<accession>Q6NJY5</accession>